<dbReference type="EMBL" id="JBHSAO010000006">
    <property type="protein sequence ID" value="MFC4023663.1"/>
    <property type="molecule type" value="Genomic_DNA"/>
</dbReference>
<dbReference type="RefSeq" id="WP_379496169.1">
    <property type="nucleotide sequence ID" value="NZ_JBHSAO010000006.1"/>
</dbReference>
<feature type="transmembrane region" description="Helical" evidence="1">
    <location>
        <begin position="21"/>
        <end position="45"/>
    </location>
</feature>
<sequence>MMRSLQQDKKKKGSAWDWIMDILLFIPELIIIPFRLLFRGVAALFKYWN</sequence>
<evidence type="ECO:0000313" key="2">
    <source>
        <dbReference type="EMBL" id="MFC4023663.1"/>
    </source>
</evidence>
<keyword evidence="1" id="KW-0812">Transmembrane</keyword>
<keyword evidence="1" id="KW-1133">Transmembrane helix</keyword>
<keyword evidence="3" id="KW-1185">Reference proteome</keyword>
<proteinExistence type="predicted"/>
<reference evidence="3" key="1">
    <citation type="journal article" date="2019" name="Int. J. Syst. Evol. Microbiol.">
        <title>The Global Catalogue of Microorganisms (GCM) 10K type strain sequencing project: providing services to taxonomists for standard genome sequencing and annotation.</title>
        <authorList>
            <consortium name="The Broad Institute Genomics Platform"/>
            <consortium name="The Broad Institute Genome Sequencing Center for Infectious Disease"/>
            <person name="Wu L."/>
            <person name="Ma J."/>
        </authorList>
    </citation>
    <scope>NUCLEOTIDE SEQUENCE [LARGE SCALE GENOMIC DNA]</scope>
    <source>
        <strain evidence="3">IBRC-M 10703</strain>
    </source>
</reference>
<comment type="caution">
    <text evidence="2">The sequence shown here is derived from an EMBL/GenBank/DDBJ whole genome shotgun (WGS) entry which is preliminary data.</text>
</comment>
<evidence type="ECO:0000313" key="3">
    <source>
        <dbReference type="Proteomes" id="UP001595772"/>
    </source>
</evidence>
<gene>
    <name evidence="2" type="ORF">ACFOUV_07655</name>
</gene>
<dbReference type="Proteomes" id="UP001595772">
    <property type="component" value="Unassembled WGS sequence"/>
</dbReference>
<accession>A0ABV8GVQ5</accession>
<protein>
    <submittedName>
        <fullName evidence="2">Uncharacterized protein</fullName>
    </submittedName>
</protein>
<name>A0ABV8GVQ5_9BACI</name>
<keyword evidence="1" id="KW-0472">Membrane</keyword>
<evidence type="ECO:0000256" key="1">
    <source>
        <dbReference type="SAM" id="Phobius"/>
    </source>
</evidence>
<organism evidence="2 3">
    <name type="scientific">Oceanobacillus longus</name>
    <dbReference type="NCBI Taxonomy" id="930120"/>
    <lineage>
        <taxon>Bacteria</taxon>
        <taxon>Bacillati</taxon>
        <taxon>Bacillota</taxon>
        <taxon>Bacilli</taxon>
        <taxon>Bacillales</taxon>
        <taxon>Bacillaceae</taxon>
        <taxon>Oceanobacillus</taxon>
    </lineage>
</organism>